<gene>
    <name evidence="7" type="ORF">DEQ80_06005</name>
</gene>
<dbReference type="InterPro" id="IPR043129">
    <property type="entry name" value="ATPase_NBD"/>
</dbReference>
<evidence type="ECO:0000256" key="4">
    <source>
        <dbReference type="RuleBase" id="RU003733"/>
    </source>
</evidence>
<keyword evidence="3 4" id="KW-0418">Kinase</keyword>
<dbReference type="GO" id="GO:0016301">
    <property type="term" value="F:kinase activity"/>
    <property type="evidence" value="ECO:0007669"/>
    <property type="project" value="UniProtKB-KW"/>
</dbReference>
<dbReference type="GO" id="GO:0016773">
    <property type="term" value="F:phosphotransferase activity, alcohol group as acceptor"/>
    <property type="evidence" value="ECO:0007669"/>
    <property type="project" value="InterPro"/>
</dbReference>
<dbReference type="Proteomes" id="UP000264141">
    <property type="component" value="Unassembled WGS sequence"/>
</dbReference>
<sequence length="505" mass="53853">MSMFLGIDLGTGSCKAAVLDGEGRVCGAGQGTYPAGEGPRRWNEQPPEALLEGIVQASRQALMAARVSARQIEAVSVGGAMHSLLVLDGSERPLTGVITWADGRGAHQAGQYRNTPQGLALYQRTGCPVHGMYPLYKILWLRDEQPGVFAQAARYVTAKEYLLHALTGEWMVDYSIAAGHGSMNTHTLRWDAEALALAGLREEQFSPLAPPQYLLKLKDTPLVAQAGLLPGTPLVLGCSDAVNSSLGAGAVLPNRATLMVGTSGALRVVARQPILHPQGKNWCYAIDSTHWLVGGAINNGGVALDWLRGVFSRAGGAEMTFDAVAALAGEVPPGAGGVLCLPFFAGERSPNWNLNARGVFFGLTLEHGPAHLARALLEGVAFRFRSLAEMLAEVGCEPAEIRASGGFIHSPLWLEIMASVLNRQLFLPEWGETSSWGAAAWAMIGMGAVADLEAAGQLVKVNGRATPDPEQVPVYDHLYALYTRLYENLLPSFEAVARFQHSTGR</sequence>
<dbReference type="InterPro" id="IPR018483">
    <property type="entry name" value="Carb_kinase_FGGY_CS"/>
</dbReference>
<dbReference type="InterPro" id="IPR018484">
    <property type="entry name" value="FGGY_N"/>
</dbReference>
<organism evidence="7 8">
    <name type="scientific">Anaerolinea thermolimosa</name>
    <dbReference type="NCBI Taxonomy" id="229919"/>
    <lineage>
        <taxon>Bacteria</taxon>
        <taxon>Bacillati</taxon>
        <taxon>Chloroflexota</taxon>
        <taxon>Anaerolineae</taxon>
        <taxon>Anaerolineales</taxon>
        <taxon>Anaerolineaceae</taxon>
        <taxon>Anaerolinea</taxon>
    </lineage>
</organism>
<accession>A0A3D1JFX9</accession>
<dbReference type="STRING" id="229919.GCA_001050195_03291"/>
<dbReference type="InterPro" id="IPR018485">
    <property type="entry name" value="FGGY_C"/>
</dbReference>
<evidence type="ECO:0000256" key="3">
    <source>
        <dbReference type="ARBA" id="ARBA00022777"/>
    </source>
</evidence>
<name>A0A3D1JFX9_9CHLR</name>
<keyword evidence="2 4" id="KW-0808">Transferase</keyword>
<dbReference type="PANTHER" id="PTHR43095:SF2">
    <property type="entry name" value="GLUCONOKINASE"/>
    <property type="match status" value="1"/>
</dbReference>
<dbReference type="PROSITE" id="PS00933">
    <property type="entry name" value="FGGY_KINASES_1"/>
    <property type="match status" value="1"/>
</dbReference>
<evidence type="ECO:0000313" key="8">
    <source>
        <dbReference type="Proteomes" id="UP000264141"/>
    </source>
</evidence>
<feature type="domain" description="Carbohydrate kinase FGGY N-terminal" evidence="5">
    <location>
        <begin position="3"/>
        <end position="247"/>
    </location>
</feature>
<dbReference type="GO" id="GO:0005975">
    <property type="term" value="P:carbohydrate metabolic process"/>
    <property type="evidence" value="ECO:0007669"/>
    <property type="project" value="InterPro"/>
</dbReference>
<dbReference type="CDD" id="cd07770">
    <property type="entry name" value="ASKHA_NBD_FGGY_GntK"/>
    <property type="match status" value="1"/>
</dbReference>
<feature type="domain" description="Carbohydrate kinase FGGY C-terminal" evidence="6">
    <location>
        <begin position="258"/>
        <end position="445"/>
    </location>
</feature>
<dbReference type="Pfam" id="PF02782">
    <property type="entry name" value="FGGY_C"/>
    <property type="match status" value="1"/>
</dbReference>
<dbReference type="InterPro" id="IPR050406">
    <property type="entry name" value="FGGY_Carb_Kinase"/>
</dbReference>
<dbReference type="SUPFAM" id="SSF53067">
    <property type="entry name" value="Actin-like ATPase domain"/>
    <property type="match status" value="2"/>
</dbReference>
<dbReference type="PIRSF" id="PIRSF000538">
    <property type="entry name" value="GlpK"/>
    <property type="match status" value="1"/>
</dbReference>
<evidence type="ECO:0000256" key="1">
    <source>
        <dbReference type="ARBA" id="ARBA00009156"/>
    </source>
</evidence>
<dbReference type="Gene3D" id="3.30.420.40">
    <property type="match status" value="2"/>
</dbReference>
<proteinExistence type="inferred from homology"/>
<reference evidence="7 8" key="1">
    <citation type="journal article" date="2018" name="Nat. Biotechnol.">
        <title>A standardized bacterial taxonomy based on genome phylogeny substantially revises the tree of life.</title>
        <authorList>
            <person name="Parks D.H."/>
            <person name="Chuvochina M."/>
            <person name="Waite D.W."/>
            <person name="Rinke C."/>
            <person name="Skarshewski A."/>
            <person name="Chaumeil P.A."/>
            <person name="Hugenholtz P."/>
        </authorList>
    </citation>
    <scope>NUCLEOTIDE SEQUENCE [LARGE SCALE GENOMIC DNA]</scope>
    <source>
        <strain evidence="7">UBA8781</strain>
    </source>
</reference>
<evidence type="ECO:0000313" key="7">
    <source>
        <dbReference type="EMBL" id="HCE17393.1"/>
    </source>
</evidence>
<evidence type="ECO:0000256" key="2">
    <source>
        <dbReference type="ARBA" id="ARBA00022679"/>
    </source>
</evidence>
<dbReference type="InterPro" id="IPR000577">
    <property type="entry name" value="Carb_kinase_FGGY"/>
</dbReference>
<evidence type="ECO:0000259" key="5">
    <source>
        <dbReference type="Pfam" id="PF00370"/>
    </source>
</evidence>
<protein>
    <submittedName>
        <fullName evidence="7">Gluconate kinase</fullName>
    </submittedName>
</protein>
<dbReference type="EMBL" id="DPBP01000025">
    <property type="protein sequence ID" value="HCE17393.1"/>
    <property type="molecule type" value="Genomic_DNA"/>
</dbReference>
<comment type="similarity">
    <text evidence="1 4">Belongs to the FGGY kinase family.</text>
</comment>
<evidence type="ECO:0000259" key="6">
    <source>
        <dbReference type="Pfam" id="PF02782"/>
    </source>
</evidence>
<dbReference type="PROSITE" id="PS00445">
    <property type="entry name" value="FGGY_KINASES_2"/>
    <property type="match status" value="1"/>
</dbReference>
<comment type="caution">
    <text evidence="7">The sequence shown here is derived from an EMBL/GenBank/DDBJ whole genome shotgun (WGS) entry which is preliminary data.</text>
</comment>
<dbReference type="PANTHER" id="PTHR43095">
    <property type="entry name" value="SUGAR KINASE"/>
    <property type="match status" value="1"/>
</dbReference>
<dbReference type="Pfam" id="PF00370">
    <property type="entry name" value="FGGY_N"/>
    <property type="match status" value="1"/>
</dbReference>
<dbReference type="AlphaFoldDB" id="A0A3D1JFX9"/>